<dbReference type="InterPro" id="IPR042201">
    <property type="entry name" value="FH2_Formin_sf"/>
</dbReference>
<feature type="compositionally biased region" description="Basic and acidic residues" evidence="4">
    <location>
        <begin position="402"/>
        <end position="413"/>
    </location>
</feature>
<dbReference type="InterPro" id="IPR051144">
    <property type="entry name" value="Formin_homology_domain"/>
</dbReference>
<dbReference type="Gene3D" id="1.20.58.2220">
    <property type="entry name" value="Formin, FH2 domain"/>
    <property type="match status" value="1"/>
</dbReference>
<dbReference type="STRING" id="4538.I1QBW4"/>
<evidence type="ECO:0000256" key="4">
    <source>
        <dbReference type="SAM" id="MobiDB-lite"/>
    </source>
</evidence>
<reference evidence="7 8" key="2">
    <citation type="submission" date="2018-04" db="EMBL/GenBank/DDBJ databases">
        <title>OglaRS2 (Oryza glaberrima Reference Sequence Version 2).</title>
        <authorList>
            <person name="Zhang J."/>
            <person name="Kudrna D."/>
            <person name="Lee S."/>
            <person name="Talag J."/>
            <person name="Rajasekar S."/>
            <person name="Wing R.A."/>
        </authorList>
    </citation>
    <scope>NUCLEOTIDE SEQUENCE [LARGE SCALE GENOMIC DNA]</scope>
    <source>
        <strain evidence="7 8">cv. IRGC 96717</strain>
    </source>
</reference>
<feature type="region of interest" description="Disordered" evidence="4">
    <location>
        <begin position="370"/>
        <end position="413"/>
    </location>
</feature>
<dbReference type="SMART" id="SM01326">
    <property type="entry name" value="PTEN_C2"/>
    <property type="match status" value="1"/>
</dbReference>
<dbReference type="PANTHER" id="PTHR45733">
    <property type="entry name" value="FORMIN-J"/>
    <property type="match status" value="1"/>
</dbReference>
<evidence type="ECO:0000259" key="6">
    <source>
        <dbReference type="PROSITE" id="PS51444"/>
    </source>
</evidence>
<feature type="compositionally biased region" description="Basic and acidic residues" evidence="4">
    <location>
        <begin position="1267"/>
        <end position="1286"/>
    </location>
</feature>
<dbReference type="SUPFAM" id="SSF101447">
    <property type="entry name" value="Formin homology 2 domain (FH2 domain)"/>
    <property type="match status" value="1"/>
</dbReference>
<dbReference type="InterPro" id="IPR035892">
    <property type="entry name" value="C2_domain_sf"/>
</dbReference>
<dbReference type="HOGENOM" id="CLU_002558_0_1_1"/>
<dbReference type="InterPro" id="IPR015425">
    <property type="entry name" value="FH2_Formin"/>
</dbReference>
<comment type="similarity">
    <text evidence="1">Belongs to the formin-like family. Class-II subfamily.</text>
</comment>
<feature type="domain" description="FH2" evidence="6">
    <location>
        <begin position="884"/>
        <end position="1284"/>
    </location>
</feature>
<dbReference type="OMA" id="IVQREEM"/>
<dbReference type="Gene3D" id="2.60.40.1110">
    <property type="match status" value="1"/>
</dbReference>
<dbReference type="PANTHER" id="PTHR45733:SF10">
    <property type="entry name" value="FORMIN-LIKE PROTEIN 15A-RELATED"/>
    <property type="match status" value="1"/>
</dbReference>
<evidence type="ECO:0000313" key="7">
    <source>
        <dbReference type="EnsemblPlants" id="ORGLA07G0160600.1"/>
    </source>
</evidence>
<dbReference type="SUPFAM" id="SSF49562">
    <property type="entry name" value="C2 domain (Calcium/lipid-binding domain, CaLB)"/>
    <property type="match status" value="1"/>
</dbReference>
<name>I1QBW4_ORYGL</name>
<feature type="region of interest" description="Disordered" evidence="4">
    <location>
        <begin position="937"/>
        <end position="957"/>
    </location>
</feature>
<dbReference type="EnsemblPlants" id="ORGLA07G0160600.1">
    <property type="protein sequence ID" value="ORGLA07G0160600.1"/>
    <property type="gene ID" value="ORGLA07G0160600"/>
</dbReference>
<evidence type="ECO:0000256" key="1">
    <source>
        <dbReference type="ARBA" id="ARBA00006468"/>
    </source>
</evidence>
<dbReference type="Proteomes" id="UP000007306">
    <property type="component" value="Chromosome 7"/>
</dbReference>
<keyword evidence="2" id="KW-0904">Protein phosphatase</keyword>
<dbReference type="Pfam" id="PF10409">
    <property type="entry name" value="PTEN_C2"/>
    <property type="match status" value="1"/>
</dbReference>
<feature type="compositionally biased region" description="Basic and acidic residues" evidence="4">
    <location>
        <begin position="1308"/>
        <end position="1323"/>
    </location>
</feature>
<evidence type="ECO:0000256" key="2">
    <source>
        <dbReference type="ARBA" id="ARBA00022912"/>
    </source>
</evidence>
<feature type="domain" description="C2 tensin-type" evidence="5">
    <location>
        <begin position="200"/>
        <end position="337"/>
    </location>
</feature>
<keyword evidence="8" id="KW-1185">Reference proteome</keyword>
<sequence>MALFRKFFLKKTPDRLLEISERVYVFDCCFSTDSMGEDEYRDYLSGIVAQLQDYFPDASFMVSNFWSGDKRSRISDILSEYDMTVMDYPQQYEGCPLLQLEMIHHFLKSCENWLSVEGQHNMLLMHCERGGWPVLAFMLAGLLLYRKTYTGEQKTLEMVYKQARRDFIQQFFPLNPQSSHMRYLHYITRQGSGPEKPPISRPLILDSIVLHVVPRFDAEGGCRPYLRVHGQDSSPSNKSAKVLYEMPKTKKHLQRYGQAEVPVKVGAFCRVQGDVVLECIHIGDNLDHEEIMFRVMFNTAFIQSNILGLNRDDIDVSWNSNNQFPRDFRAEVVFSDPGSFKPAAATVEEVDDDGDETDVASVDTGEEFYEAEEDWHDARRDPETQSTDGRTSIGDAELDGGVSREDSGSLEKHRADEDVKIVISQNLGCMSDRPVSAPAEILGNPGGLQQACENQEMPKLSNRSDQDDNAVQDIQVVAASVDSEGHKFGSICQKEDMKGVIAQTLVTAIDPSCSDEVQCQPDESAKILKYPNLDYTGFSSPRTLSSVDEDTRLGTIPNVALQNADVKIITESTVIVDNELVIYEEKTIVDNGNLTQEVKNVVNEESTTPKLDRSVIESVDSQDNKNHKMEVAKAADTTDSKMEQAKLKSGLEDAISLKKTTVQGSIVVLPATEIATKIKTKREESGAQAVPKIQAAPPPPPPPPPPYASSSSLSMHMGSATKQQPPPPPPPPPLPPPPPPPASSAPGPPPPPPPPGARPGPPPPPPPPGARPGPPPPPSPPGGRPSAPPPPPPGGRASAPPPPPPPSTRLGAPPPPPPPGAGGRAPPPPPAPGGRLGGPPPPPPPGGRAPPPPRGPGAPPPPGGNPSSLIGRGRGVVRASGSGFGAAAARKSTLKPLHWIKVTRALQGSLWEELQRNDDSQSVSEFDLSELESLFPAAVPKPNDSSKSDSRRKSLGSKPEKVHLIELRRANNTEIMLTKVKMPLPDLVSAALALDQSTLDVDQVENLIKFCPTKEEMELLKNYTGDKENLGKCEQFFLELMKVPRMESKLRVFSFKIQFGSQVADLRKSLNTIDSSCDEIRSSLKLKEIMKKILLLGNTLNQGTARGAAVGFRLDSLLKLTDTRATNNKMTLMHYLCKVLAAKSSQLLDFYMDLVSLEATSKIQLKMLAEEMQAVSKGLEKVQIEYNASESDGPVSEIFREKLKEFTDNAGADVQSLSSLFSEVGKKADALIKYFGEDPVRCPFEQVISTLLTFVTMFRKAHEENRKQAELDKKRAEKEAEAEKSKAQLASKNDSKPSNPSRQVKQTPDTKTRAASRRGKDVG</sequence>
<dbReference type="eggNOG" id="ENOG502QQEE">
    <property type="taxonomic scope" value="Eukaryota"/>
</dbReference>
<dbReference type="PROSITE" id="PS51444">
    <property type="entry name" value="FH2"/>
    <property type="match status" value="1"/>
</dbReference>
<feature type="compositionally biased region" description="Pro residues" evidence="4">
    <location>
        <begin position="724"/>
        <end position="864"/>
    </location>
</feature>
<feature type="compositionally biased region" description="Pro residues" evidence="4">
    <location>
        <begin position="696"/>
        <end position="707"/>
    </location>
</feature>
<reference evidence="7" key="1">
    <citation type="submission" date="2015-06" db="UniProtKB">
        <authorList>
            <consortium name="EnsemblPlants"/>
        </authorList>
    </citation>
    <scope>IDENTIFICATION</scope>
</reference>
<dbReference type="InterPro" id="IPR014020">
    <property type="entry name" value="Tensin_C2-dom"/>
</dbReference>
<evidence type="ECO:0000256" key="3">
    <source>
        <dbReference type="RuleBase" id="RU361260"/>
    </source>
</evidence>
<feature type="region of interest" description="Disordered" evidence="4">
    <location>
        <begin position="679"/>
        <end position="878"/>
    </location>
</feature>
<dbReference type="Gramene" id="ORGLA07G0160600.1">
    <property type="protein sequence ID" value="ORGLA07G0160600.1"/>
    <property type="gene ID" value="ORGLA07G0160600"/>
</dbReference>
<evidence type="ECO:0000313" key="8">
    <source>
        <dbReference type="Proteomes" id="UP000007306"/>
    </source>
</evidence>
<dbReference type="SUPFAM" id="SSF52799">
    <property type="entry name" value="(Phosphotyrosine protein) phosphatases II"/>
    <property type="match status" value="1"/>
</dbReference>
<dbReference type="Pfam" id="PF02181">
    <property type="entry name" value="FH2"/>
    <property type="match status" value="1"/>
</dbReference>
<feature type="compositionally biased region" description="Polar residues" evidence="4">
    <location>
        <begin position="1296"/>
        <end position="1307"/>
    </location>
</feature>
<organism evidence="7 8">
    <name type="scientific">Oryza glaberrima</name>
    <name type="common">African rice</name>
    <dbReference type="NCBI Taxonomy" id="4538"/>
    <lineage>
        <taxon>Eukaryota</taxon>
        <taxon>Viridiplantae</taxon>
        <taxon>Streptophyta</taxon>
        <taxon>Embryophyta</taxon>
        <taxon>Tracheophyta</taxon>
        <taxon>Spermatophyta</taxon>
        <taxon>Magnoliopsida</taxon>
        <taxon>Liliopsida</taxon>
        <taxon>Poales</taxon>
        <taxon>Poaceae</taxon>
        <taxon>BOP clade</taxon>
        <taxon>Oryzoideae</taxon>
        <taxon>Oryzeae</taxon>
        <taxon>Oryzinae</taxon>
        <taxon>Oryza</taxon>
    </lineage>
</organism>
<feature type="compositionally biased region" description="Basic and acidic residues" evidence="4">
    <location>
        <begin position="622"/>
        <end position="640"/>
    </location>
</feature>
<dbReference type="GO" id="GO:0004721">
    <property type="term" value="F:phosphoprotein phosphatase activity"/>
    <property type="evidence" value="ECO:0007669"/>
    <property type="project" value="UniProtKB-KW"/>
</dbReference>
<feature type="region of interest" description="Disordered" evidence="4">
    <location>
        <begin position="617"/>
        <end position="640"/>
    </location>
</feature>
<evidence type="ECO:0000259" key="5">
    <source>
        <dbReference type="PROSITE" id="PS51182"/>
    </source>
</evidence>
<dbReference type="SMART" id="SM00498">
    <property type="entry name" value="FH2"/>
    <property type="match status" value="1"/>
</dbReference>
<dbReference type="PROSITE" id="PS51182">
    <property type="entry name" value="C2_TENSIN"/>
    <property type="match status" value="1"/>
</dbReference>
<feature type="region of interest" description="Disordered" evidence="4">
    <location>
        <begin position="1267"/>
        <end position="1323"/>
    </location>
</feature>
<feature type="compositionally biased region" description="Basic and acidic residues" evidence="4">
    <location>
        <begin position="944"/>
        <end position="957"/>
    </location>
</feature>
<proteinExistence type="inferred from homology"/>
<dbReference type="Gene3D" id="3.90.190.10">
    <property type="entry name" value="Protein tyrosine phosphatase superfamily"/>
    <property type="match status" value="1"/>
</dbReference>
<protein>
    <recommendedName>
        <fullName evidence="3">Formin-like protein</fullName>
    </recommendedName>
</protein>
<keyword evidence="2" id="KW-0378">Hydrolase</keyword>
<dbReference type="InterPro" id="IPR029021">
    <property type="entry name" value="Prot-tyrosine_phosphatase-like"/>
</dbReference>
<accession>I1QBW4</accession>